<comment type="caution">
    <text evidence="1">The sequence shown here is derived from an EMBL/GenBank/DDBJ whole genome shotgun (WGS) entry which is preliminary data.</text>
</comment>
<evidence type="ECO:0000313" key="1">
    <source>
        <dbReference type="EMBL" id="GBP48745.1"/>
    </source>
</evidence>
<protein>
    <submittedName>
        <fullName evidence="1">Uncharacterized protein</fullName>
    </submittedName>
</protein>
<dbReference type="EMBL" id="BGZK01000530">
    <property type="protein sequence ID" value="GBP48745.1"/>
    <property type="molecule type" value="Genomic_DNA"/>
</dbReference>
<organism evidence="1 2">
    <name type="scientific">Eumeta variegata</name>
    <name type="common">Bagworm moth</name>
    <name type="synonym">Eumeta japonica</name>
    <dbReference type="NCBI Taxonomy" id="151549"/>
    <lineage>
        <taxon>Eukaryota</taxon>
        <taxon>Metazoa</taxon>
        <taxon>Ecdysozoa</taxon>
        <taxon>Arthropoda</taxon>
        <taxon>Hexapoda</taxon>
        <taxon>Insecta</taxon>
        <taxon>Pterygota</taxon>
        <taxon>Neoptera</taxon>
        <taxon>Endopterygota</taxon>
        <taxon>Lepidoptera</taxon>
        <taxon>Glossata</taxon>
        <taxon>Ditrysia</taxon>
        <taxon>Tineoidea</taxon>
        <taxon>Psychidae</taxon>
        <taxon>Oiketicinae</taxon>
        <taxon>Eumeta</taxon>
    </lineage>
</organism>
<evidence type="ECO:0000313" key="2">
    <source>
        <dbReference type="Proteomes" id="UP000299102"/>
    </source>
</evidence>
<reference evidence="1 2" key="1">
    <citation type="journal article" date="2019" name="Commun. Biol.">
        <title>The bagworm genome reveals a unique fibroin gene that provides high tensile strength.</title>
        <authorList>
            <person name="Kono N."/>
            <person name="Nakamura H."/>
            <person name="Ohtoshi R."/>
            <person name="Tomita M."/>
            <person name="Numata K."/>
            <person name="Arakawa K."/>
        </authorList>
    </citation>
    <scope>NUCLEOTIDE SEQUENCE [LARGE SCALE GENOMIC DNA]</scope>
</reference>
<dbReference type="Proteomes" id="UP000299102">
    <property type="component" value="Unassembled WGS sequence"/>
</dbReference>
<gene>
    <name evidence="1" type="ORF">EVAR_32763_1</name>
</gene>
<dbReference type="AlphaFoldDB" id="A0A4C1WF48"/>
<proteinExistence type="predicted"/>
<keyword evidence="2" id="KW-1185">Reference proteome</keyword>
<sequence>MTFRRQASSTLGMTCTPKIRKKVQIGYKETDISRKLKLIAISVDVKRSSFYAARRAAGAGAGRPEGYWFRRASRIIEANEHASHQRIGGHRCPRTLVTPEKSPVRCLPLDRNSINILFLPPSYDREKWKVTVGGKLRGDGGKVGRQNFHLLDEMNYGNCHFTPVFCESVALHGSGRPIHEPQAT</sequence>
<accession>A0A4C1WF48</accession>
<name>A0A4C1WF48_EUMVA</name>